<dbReference type="eggNOG" id="COG0845">
    <property type="taxonomic scope" value="Bacteria"/>
</dbReference>
<evidence type="ECO:0000313" key="9">
    <source>
        <dbReference type="EMBL" id="EEO26899.1"/>
    </source>
</evidence>
<dbReference type="Gene3D" id="2.40.50.100">
    <property type="match status" value="1"/>
</dbReference>
<protein>
    <submittedName>
        <fullName evidence="9">Efflux transporter, RND family, MFP subunit</fullName>
    </submittedName>
</protein>
<feature type="domain" description="Multidrug resistance protein MdtA-like C-terminal permuted SH3" evidence="8">
    <location>
        <begin position="301"/>
        <end position="362"/>
    </location>
</feature>
<feature type="domain" description="Multidrug resistance protein MdtA-like barrel-sandwich hybrid" evidence="6">
    <location>
        <begin position="60"/>
        <end position="203"/>
    </location>
</feature>
<keyword evidence="10" id="KW-1185">Reference proteome</keyword>
<organism evidence="9 10">
    <name type="scientific">Oxalobacter paraformigenes</name>
    <dbReference type="NCBI Taxonomy" id="556268"/>
    <lineage>
        <taxon>Bacteria</taxon>
        <taxon>Pseudomonadati</taxon>
        <taxon>Pseudomonadota</taxon>
        <taxon>Betaproteobacteria</taxon>
        <taxon>Burkholderiales</taxon>
        <taxon>Oxalobacteraceae</taxon>
        <taxon>Oxalobacter</taxon>
    </lineage>
</organism>
<dbReference type="HOGENOM" id="CLU_018816_2_1_4"/>
<evidence type="ECO:0000259" key="7">
    <source>
        <dbReference type="Pfam" id="PF25944"/>
    </source>
</evidence>
<accession>C3X6Y6</accession>
<dbReference type="GO" id="GO:0005886">
    <property type="term" value="C:plasma membrane"/>
    <property type="evidence" value="ECO:0007669"/>
    <property type="project" value="UniProtKB-SubCell"/>
</dbReference>
<dbReference type="NCBIfam" id="TIGR01730">
    <property type="entry name" value="RND_mfp"/>
    <property type="match status" value="1"/>
</dbReference>
<evidence type="ECO:0000256" key="4">
    <source>
        <dbReference type="SAM" id="SignalP"/>
    </source>
</evidence>
<dbReference type="GO" id="GO:0022857">
    <property type="term" value="F:transmembrane transporter activity"/>
    <property type="evidence" value="ECO:0007669"/>
    <property type="project" value="InterPro"/>
</dbReference>
<evidence type="ECO:0000256" key="2">
    <source>
        <dbReference type="ARBA" id="ARBA00009477"/>
    </source>
</evidence>
<reference evidence="9" key="1">
    <citation type="submission" date="2011-10" db="EMBL/GenBank/DDBJ databases">
        <title>The Genome Sequence of Oxalobacter formigenes HOxBLS.</title>
        <authorList>
            <consortium name="The Broad Institute Genome Sequencing Platform"/>
            <person name="Earl A."/>
            <person name="Ward D."/>
            <person name="Feldgarden M."/>
            <person name="Gevers D."/>
            <person name="Allison M.J."/>
            <person name="Humphrey S."/>
            <person name="Young S.K."/>
            <person name="Zeng Q."/>
            <person name="Gargeya S."/>
            <person name="Fitzgerald M."/>
            <person name="Haas B."/>
            <person name="Abouelleil A."/>
            <person name="Alvarado L."/>
            <person name="Arachchi H.M."/>
            <person name="Berlin A."/>
            <person name="Brown A."/>
            <person name="Chapman S.B."/>
            <person name="Chen Z."/>
            <person name="Dunbar C."/>
            <person name="Freedman E."/>
            <person name="Gearin G."/>
            <person name="Goldberg J."/>
            <person name="Griggs A."/>
            <person name="Gujja S."/>
            <person name="Heiman D."/>
            <person name="Howarth C."/>
            <person name="Larson L."/>
            <person name="Lui A."/>
            <person name="MacDonald P.J.P."/>
            <person name="Montmayeur A."/>
            <person name="Murphy C."/>
            <person name="Neiman D."/>
            <person name="Pearson M."/>
            <person name="Priest M."/>
            <person name="Roberts A."/>
            <person name="Saif S."/>
            <person name="Shea T."/>
            <person name="Shenoy N."/>
            <person name="Sisk P."/>
            <person name="Stolte C."/>
            <person name="Sykes S."/>
            <person name="Wortman J."/>
            <person name="Nusbaum C."/>
            <person name="Birren B."/>
        </authorList>
    </citation>
    <scope>NUCLEOTIDE SEQUENCE [LARGE SCALE GENOMIC DNA]</scope>
    <source>
        <strain evidence="9">HOxBLS</strain>
    </source>
</reference>
<comment type="subcellular location">
    <subcellularLocation>
        <location evidence="1">Cell envelope</location>
    </subcellularLocation>
</comment>
<dbReference type="PANTHER" id="PTHR30158">
    <property type="entry name" value="ACRA/E-RELATED COMPONENT OF DRUG EFFLUX TRANSPORTER"/>
    <property type="match status" value="1"/>
</dbReference>
<evidence type="ECO:0000256" key="1">
    <source>
        <dbReference type="ARBA" id="ARBA00004196"/>
    </source>
</evidence>
<evidence type="ECO:0000259" key="8">
    <source>
        <dbReference type="Pfam" id="PF25967"/>
    </source>
</evidence>
<dbReference type="InterPro" id="IPR058627">
    <property type="entry name" value="MdtA-like_C"/>
</dbReference>
<dbReference type="RefSeq" id="WP_005875599.1">
    <property type="nucleotide sequence ID" value="NZ_CABMNL010000001.1"/>
</dbReference>
<dbReference type="SUPFAM" id="SSF111369">
    <property type="entry name" value="HlyD-like secretion proteins"/>
    <property type="match status" value="1"/>
</dbReference>
<name>C3X6Y6_9BURK</name>
<dbReference type="PROSITE" id="PS51257">
    <property type="entry name" value="PROKAR_LIPOPROTEIN"/>
    <property type="match status" value="1"/>
</dbReference>
<dbReference type="Pfam" id="PF25967">
    <property type="entry name" value="RND-MFP_C"/>
    <property type="match status" value="1"/>
</dbReference>
<evidence type="ECO:0000259" key="5">
    <source>
        <dbReference type="Pfam" id="PF25876"/>
    </source>
</evidence>
<dbReference type="Gene3D" id="2.40.420.20">
    <property type="match status" value="1"/>
</dbReference>
<dbReference type="Proteomes" id="UP000003973">
    <property type="component" value="Unassembled WGS sequence"/>
</dbReference>
<dbReference type="Pfam" id="PF25917">
    <property type="entry name" value="BSH_RND"/>
    <property type="match status" value="1"/>
</dbReference>
<evidence type="ECO:0000259" key="6">
    <source>
        <dbReference type="Pfam" id="PF25917"/>
    </source>
</evidence>
<keyword evidence="4" id="KW-0732">Signal</keyword>
<feature type="domain" description="Multidrug resistance protein MdtA-like alpha-helical hairpin" evidence="5">
    <location>
        <begin position="102"/>
        <end position="170"/>
    </location>
</feature>
<proteinExistence type="inferred from homology"/>
<comment type="similarity">
    <text evidence="2">Belongs to the membrane fusion protein (MFP) (TC 8.A.1) family.</text>
</comment>
<dbReference type="Gene3D" id="2.40.30.170">
    <property type="match status" value="1"/>
</dbReference>
<dbReference type="InterPro" id="IPR058624">
    <property type="entry name" value="MdtA-like_HH"/>
</dbReference>
<feature type="region of interest" description="Disordered" evidence="3">
    <location>
        <begin position="366"/>
        <end position="428"/>
    </location>
</feature>
<feature type="compositionally biased region" description="Low complexity" evidence="3">
    <location>
        <begin position="400"/>
        <end position="419"/>
    </location>
</feature>
<dbReference type="EMBL" id="ACDP02000029">
    <property type="protein sequence ID" value="EEO26899.1"/>
    <property type="molecule type" value="Genomic_DNA"/>
</dbReference>
<sequence length="428" mass="45824">MRSFSSLRNASVIVAVAALLVACGDNAAPPARLPEAAFVTVAPEKMAVENELPGRLESYRTAEVRARVPGVILKRAFEEGAYVKQGQLLFQIDPRSYEASVQSAKATVARAEANKVQADLKLKRYTPLVEINAISKQEYDDAIAAQKQAAADVEAAKAALTNARLDLEYAHVTAPISGKIGRAMVTEGALVGQNETTLLATIQQINPIYLNLTQSSAELLKLRQMMQNGMLKDTDKSGLKVTMVMEDGSVFPETGKLLFSDITVDPTTGELAIRALFPNPKNMVLPGMFVRARLEQAVNENAIIIPQQAVQHSNDGSTVMIVNNDNKIEIRNVKTGAAVGNRWLVTEGLQPGDRVVVEGLQKIRPGSQVKAVPWEDPLNQKAETATPEIPAEPVEKAEMPTEGTAAEASGAAQSAAPAQPLASSTKAE</sequence>
<dbReference type="Pfam" id="PF25944">
    <property type="entry name" value="Beta-barrel_RND"/>
    <property type="match status" value="1"/>
</dbReference>
<feature type="domain" description="Multidrug resistance protein MdtA-like beta-barrel" evidence="7">
    <location>
        <begin position="207"/>
        <end position="296"/>
    </location>
</feature>
<dbReference type="AlphaFoldDB" id="C3X6Y6"/>
<dbReference type="InterPro" id="IPR058625">
    <property type="entry name" value="MdtA-like_BSH"/>
</dbReference>
<dbReference type="FunFam" id="2.40.420.20:FF:000001">
    <property type="entry name" value="Efflux RND transporter periplasmic adaptor subunit"/>
    <property type="match status" value="1"/>
</dbReference>
<dbReference type="PANTHER" id="PTHR30158:SF3">
    <property type="entry name" value="MULTIDRUG EFFLUX PUMP SUBUNIT ACRA-RELATED"/>
    <property type="match status" value="1"/>
</dbReference>
<dbReference type="Pfam" id="PF25876">
    <property type="entry name" value="HH_MFP_RND"/>
    <property type="match status" value="1"/>
</dbReference>
<dbReference type="InterPro" id="IPR058626">
    <property type="entry name" value="MdtA-like_b-barrel"/>
</dbReference>
<evidence type="ECO:0000313" key="10">
    <source>
        <dbReference type="Proteomes" id="UP000003973"/>
    </source>
</evidence>
<dbReference type="InterPro" id="IPR006143">
    <property type="entry name" value="RND_pump_MFP"/>
</dbReference>
<dbReference type="Gene3D" id="1.10.287.470">
    <property type="entry name" value="Helix hairpin bin"/>
    <property type="match status" value="1"/>
</dbReference>
<feature type="signal peptide" evidence="4">
    <location>
        <begin position="1"/>
        <end position="27"/>
    </location>
</feature>
<comment type="caution">
    <text evidence="9">The sequence shown here is derived from an EMBL/GenBank/DDBJ whole genome shotgun (WGS) entry which is preliminary data.</text>
</comment>
<evidence type="ECO:0000256" key="3">
    <source>
        <dbReference type="SAM" id="MobiDB-lite"/>
    </source>
</evidence>
<dbReference type="GO" id="GO:0046677">
    <property type="term" value="P:response to antibiotic"/>
    <property type="evidence" value="ECO:0007669"/>
    <property type="project" value="TreeGrafter"/>
</dbReference>
<feature type="chain" id="PRO_5002933761" evidence="4">
    <location>
        <begin position="28"/>
        <end position="428"/>
    </location>
</feature>
<gene>
    <name evidence="9" type="ORF">OFAG_00052</name>
</gene>